<evidence type="ECO:0000313" key="2">
    <source>
        <dbReference type="EMBL" id="KAB1076528.1"/>
    </source>
</evidence>
<accession>A0A6L3SSU6</accession>
<sequence>MKRTRTAFERRDIELAIRLRSEGVTWADIAARLGRTRSSIEATVCRYRKGLWAPQREALQQRDAEMERLAEAGAPLRAICAAAGLKTDAARRRLRNLGLDHEVRRNLARARTLAALGRPASPTTTPADQKEGRVA</sequence>
<evidence type="ECO:0000256" key="1">
    <source>
        <dbReference type="SAM" id="MobiDB-lite"/>
    </source>
</evidence>
<reference evidence="2 3" key="1">
    <citation type="submission" date="2019-09" db="EMBL/GenBank/DDBJ databases">
        <title>YIM 48816 draft genome.</title>
        <authorList>
            <person name="Jiang L."/>
        </authorList>
    </citation>
    <scope>NUCLEOTIDE SEQUENCE [LARGE SCALE GENOMIC DNA]</scope>
    <source>
        <strain evidence="2 3">YIM 48816</strain>
    </source>
</reference>
<dbReference type="RefSeq" id="WP_151002646.1">
    <property type="nucleotide sequence ID" value="NZ_BPQY01000383.1"/>
</dbReference>
<gene>
    <name evidence="2" type="ORF">F6X53_22760</name>
</gene>
<dbReference type="AlphaFoldDB" id="A0A6L3SSU6"/>
<dbReference type="Proteomes" id="UP000474159">
    <property type="component" value="Unassembled WGS sequence"/>
</dbReference>
<organism evidence="2 3">
    <name type="scientific">Methylobacterium soli</name>
    <dbReference type="NCBI Taxonomy" id="553447"/>
    <lineage>
        <taxon>Bacteria</taxon>
        <taxon>Pseudomonadati</taxon>
        <taxon>Pseudomonadota</taxon>
        <taxon>Alphaproteobacteria</taxon>
        <taxon>Hyphomicrobiales</taxon>
        <taxon>Methylobacteriaceae</taxon>
        <taxon>Methylobacterium</taxon>
    </lineage>
</organism>
<comment type="caution">
    <text evidence="2">The sequence shown here is derived from an EMBL/GenBank/DDBJ whole genome shotgun (WGS) entry which is preliminary data.</text>
</comment>
<protein>
    <submittedName>
        <fullName evidence="2">Uncharacterized protein</fullName>
    </submittedName>
</protein>
<evidence type="ECO:0000313" key="3">
    <source>
        <dbReference type="Proteomes" id="UP000474159"/>
    </source>
</evidence>
<keyword evidence="3" id="KW-1185">Reference proteome</keyword>
<feature type="region of interest" description="Disordered" evidence="1">
    <location>
        <begin position="115"/>
        <end position="135"/>
    </location>
</feature>
<dbReference type="Pfam" id="PF13384">
    <property type="entry name" value="HTH_23"/>
    <property type="match status" value="1"/>
</dbReference>
<proteinExistence type="predicted"/>
<dbReference type="EMBL" id="VZZK01000029">
    <property type="protein sequence ID" value="KAB1076528.1"/>
    <property type="molecule type" value="Genomic_DNA"/>
</dbReference>
<name>A0A6L3SSU6_9HYPH</name>
<dbReference type="OrthoDB" id="9780326at2"/>